<feature type="non-terminal residue" evidence="9">
    <location>
        <position position="1"/>
    </location>
</feature>
<organism evidence="9 10">
    <name type="scientific">Volvox africanus</name>
    <dbReference type="NCBI Taxonomy" id="51714"/>
    <lineage>
        <taxon>Eukaryota</taxon>
        <taxon>Viridiplantae</taxon>
        <taxon>Chlorophyta</taxon>
        <taxon>core chlorophytes</taxon>
        <taxon>Chlorophyceae</taxon>
        <taxon>CS clade</taxon>
        <taxon>Chlamydomonadales</taxon>
        <taxon>Volvocaceae</taxon>
        <taxon>Volvox</taxon>
    </lineage>
</organism>
<evidence type="ECO:0000256" key="6">
    <source>
        <dbReference type="ARBA" id="ARBA00035213"/>
    </source>
</evidence>
<dbReference type="PROSITE" id="PS00474">
    <property type="entry name" value="RIBOSOMAL_L3"/>
    <property type="match status" value="1"/>
</dbReference>
<dbReference type="PANTHER" id="PTHR11229:SF16">
    <property type="entry name" value="LARGE RIBOSOMAL SUBUNIT PROTEIN UL3C"/>
    <property type="match status" value="1"/>
</dbReference>
<comment type="similarity">
    <text evidence="1 7">Belongs to the universal ribosomal protein uL3 family.</text>
</comment>
<keyword evidence="4 7" id="KW-0689">Ribosomal protein</keyword>
<dbReference type="EMBL" id="BSDZ01000015">
    <property type="protein sequence ID" value="GLI63459.1"/>
    <property type="molecule type" value="Genomic_DNA"/>
</dbReference>
<feature type="compositionally biased region" description="Basic residues" evidence="8">
    <location>
        <begin position="211"/>
        <end position="222"/>
    </location>
</feature>
<comment type="caution">
    <text evidence="9">The sequence shown here is derived from an EMBL/GenBank/DDBJ whole genome shotgun (WGS) entry which is preliminary data.</text>
</comment>
<keyword evidence="2" id="KW-0699">rRNA-binding</keyword>
<dbReference type="NCBIfam" id="TIGR03625">
    <property type="entry name" value="L3_bact"/>
    <property type="match status" value="1"/>
</dbReference>
<accession>A0ABQ5S1H0</accession>
<reference evidence="9 10" key="1">
    <citation type="journal article" date="2023" name="IScience">
        <title>Expanded male sex-determining region conserved during the evolution of homothallism in the green alga Volvox.</title>
        <authorList>
            <person name="Yamamoto K."/>
            <person name="Matsuzaki R."/>
            <person name="Mahakham W."/>
            <person name="Heman W."/>
            <person name="Sekimoto H."/>
            <person name="Kawachi M."/>
            <person name="Minakuchi Y."/>
            <person name="Toyoda A."/>
            <person name="Nozaki H."/>
        </authorList>
    </citation>
    <scope>NUCLEOTIDE SEQUENCE [LARGE SCALE GENOMIC DNA]</scope>
    <source>
        <strain evidence="9 10">NIES-4468</strain>
    </source>
</reference>
<keyword evidence="10" id="KW-1185">Reference proteome</keyword>
<dbReference type="Pfam" id="PF00297">
    <property type="entry name" value="Ribosomal_L3"/>
    <property type="match status" value="1"/>
</dbReference>
<evidence type="ECO:0000256" key="7">
    <source>
        <dbReference type="RuleBase" id="RU003905"/>
    </source>
</evidence>
<evidence type="ECO:0000313" key="10">
    <source>
        <dbReference type="Proteomes" id="UP001165090"/>
    </source>
</evidence>
<dbReference type="Gene3D" id="2.40.30.10">
    <property type="entry name" value="Translation factors"/>
    <property type="match status" value="1"/>
</dbReference>
<dbReference type="InterPro" id="IPR019926">
    <property type="entry name" value="Ribosomal_uL3_CS"/>
</dbReference>
<name>A0ABQ5S1H0_9CHLO</name>
<protein>
    <recommendedName>
        <fullName evidence="6">Large ribosomal subunit protein uL3c</fullName>
    </recommendedName>
</protein>
<dbReference type="InterPro" id="IPR009000">
    <property type="entry name" value="Transl_B-barrel_sf"/>
</dbReference>
<evidence type="ECO:0000256" key="5">
    <source>
        <dbReference type="ARBA" id="ARBA00023274"/>
    </source>
</evidence>
<evidence type="ECO:0000256" key="1">
    <source>
        <dbReference type="ARBA" id="ARBA00006540"/>
    </source>
</evidence>
<gene>
    <name evidence="9" type="ORF">VaNZ11_006432</name>
</gene>
<keyword evidence="3" id="KW-0694">RNA-binding</keyword>
<dbReference type="Proteomes" id="UP001165090">
    <property type="component" value="Unassembled WGS sequence"/>
</dbReference>
<evidence type="ECO:0000256" key="8">
    <source>
        <dbReference type="SAM" id="MobiDB-lite"/>
    </source>
</evidence>
<evidence type="ECO:0000256" key="2">
    <source>
        <dbReference type="ARBA" id="ARBA00022730"/>
    </source>
</evidence>
<dbReference type="InterPro" id="IPR019927">
    <property type="entry name" value="Ribosomal_uL3_bac/org-type"/>
</dbReference>
<feature type="region of interest" description="Disordered" evidence="8">
    <location>
        <begin position="211"/>
        <end position="234"/>
    </location>
</feature>
<sequence>DRIALNITLGCYIAAQIGGSVDKHLSSAVLHKAAAMALQQTRAFSGRTYLKSAAAPVRVSKFNRARTVVVEARQFRKSLGVLGTKAGMMTYFTENGLCVPATVIALEEGNVVTQVKTEDTDGYNALQVGYKAVAERKVTKPELGHLSKAGVRPMRHLVEFKLKDRAVVESYQPGQELDVSSLLKEGETVDIAGVTVGKGFQGTIKRWHHKRGAMTHGSKSHREHGSIGSATTPSRVFPGLKMAGQMGNIRATVKNQTLLKIDTDRRALIVKGSVPGKVGNVVEITPAKLVGVNW</sequence>
<dbReference type="Gene3D" id="3.30.160.810">
    <property type="match status" value="1"/>
</dbReference>
<dbReference type="HAMAP" id="MF_01325_B">
    <property type="entry name" value="Ribosomal_uL3_B"/>
    <property type="match status" value="1"/>
</dbReference>
<evidence type="ECO:0000256" key="3">
    <source>
        <dbReference type="ARBA" id="ARBA00022884"/>
    </source>
</evidence>
<dbReference type="InterPro" id="IPR000597">
    <property type="entry name" value="Ribosomal_uL3"/>
</dbReference>
<dbReference type="PANTHER" id="PTHR11229">
    <property type="entry name" value="50S RIBOSOMAL PROTEIN L3"/>
    <property type="match status" value="1"/>
</dbReference>
<dbReference type="SUPFAM" id="SSF50447">
    <property type="entry name" value="Translation proteins"/>
    <property type="match status" value="1"/>
</dbReference>
<evidence type="ECO:0000313" key="9">
    <source>
        <dbReference type="EMBL" id="GLI63459.1"/>
    </source>
</evidence>
<keyword evidence="5 7" id="KW-0687">Ribonucleoprotein</keyword>
<evidence type="ECO:0000256" key="4">
    <source>
        <dbReference type="ARBA" id="ARBA00022980"/>
    </source>
</evidence>
<proteinExistence type="inferred from homology"/>